<proteinExistence type="predicted"/>
<dbReference type="RefSeq" id="WP_171590634.1">
    <property type="nucleotide sequence ID" value="NZ_CP053538.1"/>
</dbReference>
<evidence type="ECO:0000313" key="3">
    <source>
        <dbReference type="EMBL" id="QJX46525.1"/>
    </source>
</evidence>
<keyword evidence="2" id="KW-0732">Signal</keyword>
<keyword evidence="4" id="KW-1185">Reference proteome</keyword>
<organism evidence="3 4">
    <name type="scientific">Hymenobacter taeanensis</name>
    <dbReference type="NCBI Taxonomy" id="2735321"/>
    <lineage>
        <taxon>Bacteria</taxon>
        <taxon>Pseudomonadati</taxon>
        <taxon>Bacteroidota</taxon>
        <taxon>Cytophagia</taxon>
        <taxon>Cytophagales</taxon>
        <taxon>Hymenobacteraceae</taxon>
        <taxon>Hymenobacter</taxon>
    </lineage>
</organism>
<dbReference type="EMBL" id="CP053538">
    <property type="protein sequence ID" value="QJX46525.1"/>
    <property type="molecule type" value="Genomic_DNA"/>
</dbReference>
<protein>
    <submittedName>
        <fullName evidence="3">Uncharacterized protein</fullName>
    </submittedName>
</protein>
<evidence type="ECO:0000313" key="4">
    <source>
        <dbReference type="Proteomes" id="UP000501623"/>
    </source>
</evidence>
<feature type="chain" id="PRO_5027083294" evidence="2">
    <location>
        <begin position="27"/>
        <end position="93"/>
    </location>
</feature>
<feature type="region of interest" description="Disordered" evidence="1">
    <location>
        <begin position="26"/>
        <end position="46"/>
    </location>
</feature>
<name>A0A6M6BHK8_9BACT</name>
<gene>
    <name evidence="3" type="ORF">HMJ29_06070</name>
</gene>
<dbReference type="Proteomes" id="UP000501623">
    <property type="component" value="Chromosome"/>
</dbReference>
<dbReference type="AlphaFoldDB" id="A0A6M6BHK8"/>
<sequence length="93" mass="9864">MSISYFRQLSGVVLCGLLLPRVGAHAQSSPTPVPMPNAVSANQNGQNKLDGRPVYFYVEKMPVYSNDGKEGLQAFISSHVRGAARGSVPTSAS</sequence>
<dbReference type="KEGG" id="hts:HMJ29_06070"/>
<accession>A0A6M6BHK8</accession>
<evidence type="ECO:0000256" key="1">
    <source>
        <dbReference type="SAM" id="MobiDB-lite"/>
    </source>
</evidence>
<feature type="signal peptide" evidence="2">
    <location>
        <begin position="1"/>
        <end position="26"/>
    </location>
</feature>
<evidence type="ECO:0000256" key="2">
    <source>
        <dbReference type="SAM" id="SignalP"/>
    </source>
</evidence>
<reference evidence="3 4" key="1">
    <citation type="submission" date="2020-05" db="EMBL/GenBank/DDBJ databases">
        <title>Complete genome sequence of Hymenobacter sp. TS19 in Coasted Sand Dune.</title>
        <authorList>
            <person name="Lee J.-H."/>
            <person name="Jung J.-H."/>
            <person name="Jeong S."/>
            <person name="Zhao L."/>
            <person name="Kim M.-K."/>
            <person name="Seo H.-S."/>
            <person name="Lim S."/>
        </authorList>
    </citation>
    <scope>NUCLEOTIDE SEQUENCE [LARGE SCALE GENOMIC DNA]</scope>
    <source>
        <strain evidence="3 4">TS19</strain>
    </source>
</reference>